<organism evidence="22 23">
    <name type="scientific">Pseudoxanthomonas gei</name>
    <dbReference type="NCBI Taxonomy" id="1383030"/>
    <lineage>
        <taxon>Bacteria</taxon>
        <taxon>Pseudomonadati</taxon>
        <taxon>Pseudomonadota</taxon>
        <taxon>Gammaproteobacteria</taxon>
        <taxon>Lysobacterales</taxon>
        <taxon>Lysobacteraceae</taxon>
        <taxon>Pseudoxanthomonas</taxon>
    </lineage>
</organism>
<dbReference type="EMBL" id="QOVG01000004">
    <property type="protein sequence ID" value="NDK38731.1"/>
    <property type="molecule type" value="Genomic_DNA"/>
</dbReference>
<evidence type="ECO:0000256" key="16">
    <source>
        <dbReference type="SAM" id="Coils"/>
    </source>
</evidence>
<evidence type="ECO:0000256" key="1">
    <source>
        <dbReference type="ARBA" id="ARBA00004429"/>
    </source>
</evidence>
<keyword evidence="9" id="KW-0547">Nucleotide-binding</keyword>
<keyword evidence="23" id="KW-1185">Reference proteome</keyword>
<keyword evidence="16" id="KW-0175">Coiled coil</keyword>
<comment type="similarity">
    <text evidence="3">Belongs to the etk/wzc family.</text>
</comment>
<dbReference type="Proteomes" id="UP001429354">
    <property type="component" value="Unassembled WGS sequence"/>
</dbReference>
<keyword evidence="5" id="KW-1003">Cell membrane</keyword>
<evidence type="ECO:0000256" key="4">
    <source>
        <dbReference type="ARBA" id="ARBA00011903"/>
    </source>
</evidence>
<dbReference type="EC" id="2.7.10.2" evidence="4"/>
<evidence type="ECO:0000256" key="18">
    <source>
        <dbReference type="SAM" id="Phobius"/>
    </source>
</evidence>
<proteinExistence type="inferred from homology"/>
<dbReference type="Gene3D" id="3.40.50.300">
    <property type="entry name" value="P-loop containing nucleotide triphosphate hydrolases"/>
    <property type="match status" value="1"/>
</dbReference>
<evidence type="ECO:0000256" key="12">
    <source>
        <dbReference type="ARBA" id="ARBA00022989"/>
    </source>
</evidence>
<keyword evidence="13 18" id="KW-0472">Membrane</keyword>
<evidence type="ECO:0000256" key="13">
    <source>
        <dbReference type="ARBA" id="ARBA00023136"/>
    </source>
</evidence>
<feature type="compositionally biased region" description="Basic and acidic residues" evidence="17">
    <location>
        <begin position="13"/>
        <end position="23"/>
    </location>
</feature>
<feature type="transmembrane region" description="Helical" evidence="18">
    <location>
        <begin position="469"/>
        <end position="491"/>
    </location>
</feature>
<reference evidence="22 23" key="1">
    <citation type="submission" date="2018-07" db="EMBL/GenBank/DDBJ databases">
        <title>Whole genome Sequencing of Pseudoxanthomonas gei KCTC 32298 (T).</title>
        <authorList>
            <person name="Kumar S."/>
            <person name="Bansal K."/>
            <person name="Kaur A."/>
            <person name="Patil P."/>
            <person name="Sharma S."/>
            <person name="Patil P.B."/>
        </authorList>
    </citation>
    <scope>NUCLEOTIDE SEQUENCE [LARGE SCALE GENOMIC DNA]</scope>
    <source>
        <strain evidence="22 23">KCTC 32298</strain>
    </source>
</reference>
<dbReference type="Pfam" id="PF13614">
    <property type="entry name" value="AAA_31"/>
    <property type="match status" value="1"/>
</dbReference>
<accession>A0ABX0AER2</accession>
<evidence type="ECO:0000256" key="7">
    <source>
        <dbReference type="ARBA" id="ARBA00022679"/>
    </source>
</evidence>
<evidence type="ECO:0000313" key="23">
    <source>
        <dbReference type="Proteomes" id="UP001429354"/>
    </source>
</evidence>
<evidence type="ECO:0000256" key="8">
    <source>
        <dbReference type="ARBA" id="ARBA00022692"/>
    </source>
</evidence>
<evidence type="ECO:0000256" key="9">
    <source>
        <dbReference type="ARBA" id="ARBA00022741"/>
    </source>
</evidence>
<keyword evidence="8 18" id="KW-0812">Transmembrane</keyword>
<dbReference type="InterPro" id="IPR005702">
    <property type="entry name" value="Wzc-like_C"/>
</dbReference>
<dbReference type="Pfam" id="PF13807">
    <property type="entry name" value="GNVR"/>
    <property type="match status" value="1"/>
</dbReference>
<comment type="caution">
    <text evidence="22">The sequence shown here is derived from an EMBL/GenBank/DDBJ whole genome shotgun (WGS) entry which is preliminary data.</text>
</comment>
<evidence type="ECO:0000256" key="3">
    <source>
        <dbReference type="ARBA" id="ARBA00008883"/>
    </source>
</evidence>
<gene>
    <name evidence="22" type="ORF">DT603_07740</name>
</gene>
<comment type="subcellular location">
    <subcellularLocation>
        <location evidence="1">Cell inner membrane</location>
        <topology evidence="1">Multi-pass membrane protein</topology>
    </subcellularLocation>
</comment>
<comment type="catalytic activity">
    <reaction evidence="15">
        <text>L-tyrosyl-[protein] + ATP = O-phospho-L-tyrosyl-[protein] + ADP + H(+)</text>
        <dbReference type="Rhea" id="RHEA:10596"/>
        <dbReference type="Rhea" id="RHEA-COMP:10136"/>
        <dbReference type="Rhea" id="RHEA-COMP:20101"/>
        <dbReference type="ChEBI" id="CHEBI:15378"/>
        <dbReference type="ChEBI" id="CHEBI:30616"/>
        <dbReference type="ChEBI" id="CHEBI:46858"/>
        <dbReference type="ChEBI" id="CHEBI:61978"/>
        <dbReference type="ChEBI" id="CHEBI:456216"/>
        <dbReference type="EC" id="2.7.10.2"/>
    </reaction>
</comment>
<dbReference type="PANTHER" id="PTHR32309:SF13">
    <property type="entry name" value="FERRIC ENTEROBACTIN TRANSPORT PROTEIN FEPE"/>
    <property type="match status" value="1"/>
</dbReference>
<dbReference type="PANTHER" id="PTHR32309">
    <property type="entry name" value="TYROSINE-PROTEIN KINASE"/>
    <property type="match status" value="1"/>
</dbReference>
<dbReference type="CDD" id="cd05387">
    <property type="entry name" value="BY-kinase"/>
    <property type="match status" value="1"/>
</dbReference>
<keyword evidence="12 18" id="KW-1133">Transmembrane helix</keyword>
<dbReference type="InterPro" id="IPR003856">
    <property type="entry name" value="LPS_length_determ_N"/>
</dbReference>
<sequence>MHDDQLPVPPTGDDERLPARRDSSLPTPHRPGALSVEMLAEERGDDRDEIDLLAYWRILVKRRWLILGVLATVAALSLLLTLMATPIYRATVVMQIENEEQTIVQVGGVAAQGADPQFLQTQYELLKSRTLAERVADDLDLDSAALARLSQPGWLDRVKGLVRPAPATSSGIPTEKDAAATLATATGVVQRGLSIEPVRNSRLVTINYDSPVPAFSARAANALAEGFIASGLERRFGASSYAKTYLEDQLKTTKARLEQSERQLVDFAQKENLVSSAEGQSLAGQNLADLNSVLATAQEQRIRAQARWSQAQAASGAALPADMLSNSIIRTLQQQRAQLQGTYQQKLQVFKADYPEMQQLKGQMDDLDKQIALELRNIRASVKAEYDAAASQERLLQGQLNSLRTQALDVDGRSIDYNIIKREVDTNRQLYDGLLQRYKEVGVAGDVRSNNISIVDRAQVPRQRFKPSLPLNLAIGLLLGLILGVLVAFVLEFLDDTLKTPEDIEQRLKLAVLGIVPRLVKQSPEEAVKDLRSAFSESYRSVRTALQFSTDHGVPRVLLITSASPAEGKSTTALTLARNFAQMGKRVLLIEADLRNPSLHKTLGLRTDVGLSNLLAGVQKMSEAVIDTEDARLKVILAGPLPPNPAELLSGSKLVSLLTIAAGNYDQVIIDGPPVMGIADAPILANVADGTMLVVHSGKTRISTAQVAVKRLMVARAHIVGSLLTQYDAKVAGYGYNYEGYYAYGGAPQLTKR</sequence>
<keyword evidence="7" id="KW-0808">Transferase</keyword>
<name>A0ABX0AER2_9GAMM</name>
<evidence type="ECO:0000256" key="14">
    <source>
        <dbReference type="ARBA" id="ARBA00023137"/>
    </source>
</evidence>
<feature type="coiled-coil region" evidence="16">
    <location>
        <begin position="243"/>
        <end position="307"/>
    </location>
</feature>
<feature type="domain" description="Polysaccharide chain length determinant N-terminal" evidence="19">
    <location>
        <begin position="48"/>
        <end position="139"/>
    </location>
</feature>
<evidence type="ECO:0000256" key="15">
    <source>
        <dbReference type="ARBA" id="ARBA00051245"/>
    </source>
</evidence>
<evidence type="ECO:0000313" key="22">
    <source>
        <dbReference type="EMBL" id="NDK38731.1"/>
    </source>
</evidence>
<dbReference type="RefSeq" id="WP_162349297.1">
    <property type="nucleotide sequence ID" value="NZ_QOVG01000004.1"/>
</dbReference>
<feature type="transmembrane region" description="Helical" evidence="18">
    <location>
        <begin position="64"/>
        <end position="88"/>
    </location>
</feature>
<feature type="domain" description="Tyrosine-protein kinase G-rich" evidence="21">
    <location>
        <begin position="421"/>
        <end position="491"/>
    </location>
</feature>
<evidence type="ECO:0000259" key="21">
    <source>
        <dbReference type="Pfam" id="PF13807"/>
    </source>
</evidence>
<dbReference type="NCBIfam" id="TIGR01007">
    <property type="entry name" value="eps_fam"/>
    <property type="match status" value="1"/>
</dbReference>
<evidence type="ECO:0000256" key="6">
    <source>
        <dbReference type="ARBA" id="ARBA00022519"/>
    </source>
</evidence>
<keyword evidence="11" id="KW-0067">ATP-binding</keyword>
<dbReference type="InterPro" id="IPR050445">
    <property type="entry name" value="Bact_polysacc_biosynth/exp"/>
</dbReference>
<dbReference type="InterPro" id="IPR032807">
    <property type="entry name" value="GNVR"/>
</dbReference>
<dbReference type="InterPro" id="IPR027417">
    <property type="entry name" value="P-loop_NTPase"/>
</dbReference>
<keyword evidence="6" id="KW-0997">Cell inner membrane</keyword>
<keyword evidence="10" id="KW-0418">Kinase</keyword>
<dbReference type="SUPFAM" id="SSF52540">
    <property type="entry name" value="P-loop containing nucleoside triphosphate hydrolases"/>
    <property type="match status" value="1"/>
</dbReference>
<keyword evidence="14" id="KW-0829">Tyrosine-protein kinase</keyword>
<evidence type="ECO:0000259" key="20">
    <source>
        <dbReference type="Pfam" id="PF13614"/>
    </source>
</evidence>
<evidence type="ECO:0000256" key="10">
    <source>
        <dbReference type="ARBA" id="ARBA00022777"/>
    </source>
</evidence>
<dbReference type="InterPro" id="IPR025669">
    <property type="entry name" value="AAA_dom"/>
</dbReference>
<feature type="region of interest" description="Disordered" evidence="17">
    <location>
        <begin position="1"/>
        <end position="31"/>
    </location>
</feature>
<comment type="similarity">
    <text evidence="2">Belongs to the CpsD/CapB family.</text>
</comment>
<protein>
    <recommendedName>
        <fullName evidence="4">non-specific protein-tyrosine kinase</fullName>
        <ecNumber evidence="4">2.7.10.2</ecNumber>
    </recommendedName>
</protein>
<evidence type="ECO:0000256" key="17">
    <source>
        <dbReference type="SAM" id="MobiDB-lite"/>
    </source>
</evidence>
<evidence type="ECO:0000256" key="2">
    <source>
        <dbReference type="ARBA" id="ARBA00007316"/>
    </source>
</evidence>
<evidence type="ECO:0000259" key="19">
    <source>
        <dbReference type="Pfam" id="PF02706"/>
    </source>
</evidence>
<feature type="domain" description="AAA" evidence="20">
    <location>
        <begin position="568"/>
        <end position="692"/>
    </location>
</feature>
<dbReference type="Pfam" id="PF02706">
    <property type="entry name" value="Wzz"/>
    <property type="match status" value="1"/>
</dbReference>
<evidence type="ECO:0000256" key="5">
    <source>
        <dbReference type="ARBA" id="ARBA00022475"/>
    </source>
</evidence>
<evidence type="ECO:0000256" key="11">
    <source>
        <dbReference type="ARBA" id="ARBA00022840"/>
    </source>
</evidence>